<dbReference type="PROSITE" id="PS52004">
    <property type="entry name" value="KS3_2"/>
    <property type="match status" value="1"/>
</dbReference>
<comment type="caution">
    <text evidence="3">The sequence shown here is derived from an EMBL/GenBank/DDBJ whole genome shotgun (WGS) entry which is preliminary data.</text>
</comment>
<accession>A0A929RRD2</accession>
<feature type="non-terminal residue" evidence="3">
    <location>
        <position position="1"/>
    </location>
</feature>
<evidence type="ECO:0000313" key="4">
    <source>
        <dbReference type="Proteomes" id="UP000759246"/>
    </source>
</evidence>
<dbReference type="GO" id="GO:0004315">
    <property type="term" value="F:3-oxoacyl-[acyl-carrier-protein] synthase activity"/>
    <property type="evidence" value="ECO:0007669"/>
    <property type="project" value="TreeGrafter"/>
</dbReference>
<evidence type="ECO:0000256" key="1">
    <source>
        <dbReference type="ARBA" id="ARBA00022679"/>
    </source>
</evidence>
<protein>
    <submittedName>
        <fullName evidence="3">Type I polyketide synthase</fullName>
    </submittedName>
</protein>
<gene>
    <name evidence="3" type="ORF">HXK09_06600</name>
</gene>
<dbReference type="GO" id="GO:0005829">
    <property type="term" value="C:cytosol"/>
    <property type="evidence" value="ECO:0007669"/>
    <property type="project" value="TreeGrafter"/>
</dbReference>
<dbReference type="SUPFAM" id="SSF53901">
    <property type="entry name" value="Thiolase-like"/>
    <property type="match status" value="1"/>
</dbReference>
<reference evidence="3" key="1">
    <citation type="submission" date="2020-04" db="EMBL/GenBank/DDBJ databases">
        <title>Deep metagenomics examines the oral microbiome during advanced dental caries in children, revealing novel taxa and co-occurrences with host molecules.</title>
        <authorList>
            <person name="Baker J.L."/>
            <person name="Morton J.T."/>
            <person name="Dinis M."/>
            <person name="Alvarez R."/>
            <person name="Tran N.C."/>
            <person name="Knight R."/>
            <person name="Edlund A."/>
        </authorList>
    </citation>
    <scope>NUCLEOTIDE SEQUENCE</scope>
    <source>
        <strain evidence="3">JCVI_30_bin.13</strain>
    </source>
</reference>
<dbReference type="InterPro" id="IPR020841">
    <property type="entry name" value="PKS_Beta-ketoAc_synthase_dom"/>
</dbReference>
<proteinExistence type="predicted"/>
<dbReference type="PANTHER" id="PTHR11712">
    <property type="entry name" value="POLYKETIDE SYNTHASE-RELATED"/>
    <property type="match status" value="1"/>
</dbReference>
<dbReference type="InterPro" id="IPR000794">
    <property type="entry name" value="Beta-ketoacyl_synthase"/>
</dbReference>
<organism evidence="3 4">
    <name type="scientific">Actinomyces bouchesdurhonensis</name>
    <dbReference type="NCBI Taxonomy" id="1852361"/>
    <lineage>
        <taxon>Bacteria</taxon>
        <taxon>Bacillati</taxon>
        <taxon>Actinomycetota</taxon>
        <taxon>Actinomycetes</taxon>
        <taxon>Actinomycetales</taxon>
        <taxon>Actinomycetaceae</taxon>
        <taxon>Actinomyces</taxon>
    </lineage>
</organism>
<dbReference type="InterPro" id="IPR014031">
    <property type="entry name" value="Ketoacyl_synth_C"/>
</dbReference>
<feature type="domain" description="Ketosynthase family 3 (KS3)" evidence="2">
    <location>
        <begin position="1"/>
        <end position="244"/>
    </location>
</feature>
<dbReference type="AlphaFoldDB" id="A0A929RRD2"/>
<dbReference type="CDD" id="cd00828">
    <property type="entry name" value="elong_cond_enzymes"/>
    <property type="match status" value="1"/>
</dbReference>
<evidence type="ECO:0000313" key="3">
    <source>
        <dbReference type="EMBL" id="MBF0966809.1"/>
    </source>
</evidence>
<dbReference type="PANTHER" id="PTHR11712:SF336">
    <property type="entry name" value="3-OXOACYL-[ACYL-CARRIER-PROTEIN] SYNTHASE, MITOCHONDRIAL"/>
    <property type="match status" value="1"/>
</dbReference>
<dbReference type="InterPro" id="IPR016039">
    <property type="entry name" value="Thiolase-like"/>
</dbReference>
<dbReference type="Proteomes" id="UP000759246">
    <property type="component" value="Unassembled WGS sequence"/>
</dbReference>
<dbReference type="InterPro" id="IPR047224">
    <property type="entry name" value="FAS_alpha_su_C"/>
</dbReference>
<evidence type="ECO:0000259" key="2">
    <source>
        <dbReference type="PROSITE" id="PS52004"/>
    </source>
</evidence>
<keyword evidence="1" id="KW-0808">Transferase</keyword>
<dbReference type="GO" id="GO:0006633">
    <property type="term" value="P:fatty acid biosynthetic process"/>
    <property type="evidence" value="ECO:0007669"/>
    <property type="project" value="TreeGrafter"/>
</dbReference>
<dbReference type="Pfam" id="PF02801">
    <property type="entry name" value="Ketoacyl-synt_C"/>
    <property type="match status" value="1"/>
</dbReference>
<dbReference type="EMBL" id="JABZGF010000210">
    <property type="protein sequence ID" value="MBF0966809.1"/>
    <property type="molecule type" value="Genomic_DNA"/>
</dbReference>
<dbReference type="Gene3D" id="3.40.47.10">
    <property type="match status" value="1"/>
</dbReference>
<name>A0A929RRD2_9ACTO</name>
<sequence>IDDIQVESIVGFGAMNATANSNELLARGISPRFVSRANDRRRGGFVEAQGGGTVLLTRGSIALEMGLPVLAVVAHAQTFSDGAHTSIPAPGLGALAVARGGAHSVIARNLAELGVGIDDVSFVSKHDTSTNANDPNESDLHTRVGKALGRTPGNPLLVVSQKTLTGHAKGGACVFQVGGIIDVFRTGMIPANVALDCVDDAMEQYSPLVWLRSPLNLNSRGPVRAAFATSLGFGHVSGFLALVNPAAFEAIVEREFGRDALDAWRAASDRRLRSGQRHIEMGMLGHAPLFTSIDARRLPDDPAAGVAGDAHEVEAAILLDPNARLGEDGFYHMPESK</sequence>